<feature type="region of interest" description="Disordered" evidence="1">
    <location>
        <begin position="1"/>
        <end position="120"/>
    </location>
</feature>
<name>A0A5N6LTW5_9ASTR</name>
<accession>A0A5N6LTW5</accession>
<sequence>MELVSPSGKMAVEDLSSTPEHSVDTNKGSPKMVGQLEEAVNAEVNSEAAAVSEGPVIIDDSSTEELLANEPVGEATGSISSGVKLTADDKGKRNLTPEEEAEQEERIPTKKKGRPDTAQDEERIRLSALLEEKGYDFDAVLLWSVPQMVAELDKVQQEEQAAAASKAQKKLTKTQKDKAYRDSLKAFLLEYGFHARQLGPMKNSTKDMHIRDIKAKVARGELPSIEQIHAQRASLNLGLGLGGGVRIEFPLSGGSEREKKSCVGRKGKAAKRTIVPDPERQSMADERRPNPPRTEAAGPEPPARADDLVGSNVEDQQAREQRSETSAQDRPRFRRRKSIAKRKKRTNPISPDFEPEAVISVPEVTPEAAPTTTQSQEDLRDIHGLMHEHSYIPLVKWSFNAQEKIFILTNYNGVIKLVNLVQLMVLANPYVLDLDKLPLNNPDNGSDGRVGSKWVKARAHVLRGVRKPRYRIYTDKQPSEGRSSYSEAELLPKSNSFQPKAVQDKLFGRMTKTKTSEVYPLTKTVADYFHSTKGTDTRHAGNAKFKLGFFSPGNSKNRYLRIWFANSLSPAFAWVANLQILVQTQDQNTLKFL</sequence>
<evidence type="ECO:0000313" key="3">
    <source>
        <dbReference type="Proteomes" id="UP000326396"/>
    </source>
</evidence>
<feature type="compositionally biased region" description="Basic residues" evidence="1">
    <location>
        <begin position="332"/>
        <end position="346"/>
    </location>
</feature>
<feature type="compositionally biased region" description="Basic and acidic residues" evidence="1">
    <location>
        <begin position="316"/>
        <end position="331"/>
    </location>
</feature>
<feature type="compositionally biased region" description="Basic and acidic residues" evidence="1">
    <location>
        <begin position="277"/>
        <end position="289"/>
    </location>
</feature>
<feature type="compositionally biased region" description="Low complexity" evidence="1">
    <location>
        <begin position="37"/>
        <end position="53"/>
    </location>
</feature>
<dbReference type="AlphaFoldDB" id="A0A5N6LTW5"/>
<comment type="caution">
    <text evidence="2">The sequence shown here is derived from an EMBL/GenBank/DDBJ whole genome shotgun (WGS) entry which is preliminary data.</text>
</comment>
<dbReference type="Proteomes" id="UP000326396">
    <property type="component" value="Linkage Group LG8"/>
</dbReference>
<keyword evidence="3" id="KW-1185">Reference proteome</keyword>
<feature type="compositionally biased region" description="Polar residues" evidence="1">
    <location>
        <begin position="15"/>
        <end position="28"/>
    </location>
</feature>
<feature type="compositionally biased region" description="Basic residues" evidence="1">
    <location>
        <begin position="262"/>
        <end position="271"/>
    </location>
</feature>
<feature type="region of interest" description="Disordered" evidence="1">
    <location>
        <begin position="248"/>
        <end position="356"/>
    </location>
</feature>
<feature type="compositionally biased region" description="Basic and acidic residues" evidence="1">
    <location>
        <begin position="86"/>
        <end position="96"/>
    </location>
</feature>
<evidence type="ECO:0000313" key="2">
    <source>
        <dbReference type="EMBL" id="KAD2805038.1"/>
    </source>
</evidence>
<feature type="compositionally biased region" description="Basic and acidic residues" evidence="1">
    <location>
        <begin position="104"/>
        <end position="120"/>
    </location>
</feature>
<proteinExistence type="predicted"/>
<gene>
    <name evidence="2" type="ORF">E3N88_38415</name>
</gene>
<dbReference type="EMBL" id="SZYD01000018">
    <property type="protein sequence ID" value="KAD2805038.1"/>
    <property type="molecule type" value="Genomic_DNA"/>
</dbReference>
<evidence type="ECO:0000256" key="1">
    <source>
        <dbReference type="SAM" id="MobiDB-lite"/>
    </source>
</evidence>
<reference evidence="2 3" key="1">
    <citation type="submission" date="2019-05" db="EMBL/GenBank/DDBJ databases">
        <title>Mikania micrantha, genome provides insights into the molecular mechanism of rapid growth.</title>
        <authorList>
            <person name="Liu B."/>
        </authorList>
    </citation>
    <scope>NUCLEOTIDE SEQUENCE [LARGE SCALE GENOMIC DNA]</scope>
    <source>
        <strain evidence="2">NLD-2019</strain>
        <tissue evidence="2">Leaf</tissue>
    </source>
</reference>
<organism evidence="2 3">
    <name type="scientific">Mikania micrantha</name>
    <name type="common">bitter vine</name>
    <dbReference type="NCBI Taxonomy" id="192012"/>
    <lineage>
        <taxon>Eukaryota</taxon>
        <taxon>Viridiplantae</taxon>
        <taxon>Streptophyta</taxon>
        <taxon>Embryophyta</taxon>
        <taxon>Tracheophyta</taxon>
        <taxon>Spermatophyta</taxon>
        <taxon>Magnoliopsida</taxon>
        <taxon>eudicotyledons</taxon>
        <taxon>Gunneridae</taxon>
        <taxon>Pentapetalae</taxon>
        <taxon>asterids</taxon>
        <taxon>campanulids</taxon>
        <taxon>Asterales</taxon>
        <taxon>Asteraceae</taxon>
        <taxon>Asteroideae</taxon>
        <taxon>Heliantheae alliance</taxon>
        <taxon>Eupatorieae</taxon>
        <taxon>Mikania</taxon>
    </lineage>
</organism>
<protein>
    <submittedName>
        <fullName evidence="2">Uncharacterized protein</fullName>
    </submittedName>
</protein>